<reference evidence="5" key="1">
    <citation type="submission" date="2022-04" db="EMBL/GenBank/DDBJ databases">
        <title>Whole genome sequence of Sphaerotilus sp. FB-5.</title>
        <authorList>
            <person name="Takeda M."/>
            <person name="Narihara S."/>
            <person name="Akimoto M."/>
            <person name="Akimoto R."/>
            <person name="Nishiyashiki S."/>
            <person name="Murakami T."/>
        </authorList>
    </citation>
    <scope>NUCLEOTIDE SEQUENCE</scope>
    <source>
        <strain evidence="5">FB-5</strain>
    </source>
</reference>
<keyword evidence="2 5" id="KW-0489">Methyltransferase</keyword>
<evidence type="ECO:0000313" key="6">
    <source>
        <dbReference type="Proteomes" id="UP001057498"/>
    </source>
</evidence>
<evidence type="ECO:0000256" key="1">
    <source>
        <dbReference type="ARBA" id="ARBA00010398"/>
    </source>
</evidence>
<dbReference type="InterPro" id="IPR011005">
    <property type="entry name" value="Dihydropteroate_synth-like_sf"/>
</dbReference>
<dbReference type="InterPro" id="IPR000489">
    <property type="entry name" value="Pterin-binding_dom"/>
</dbReference>
<dbReference type="GO" id="GO:0008168">
    <property type="term" value="F:methyltransferase activity"/>
    <property type="evidence" value="ECO:0007669"/>
    <property type="project" value="UniProtKB-KW"/>
</dbReference>
<comment type="similarity">
    <text evidence="1">Belongs to the vitamin-B12 dependent methionine synthase family.</text>
</comment>
<evidence type="ECO:0000313" key="5">
    <source>
        <dbReference type="EMBL" id="BDI03372.1"/>
    </source>
</evidence>
<evidence type="ECO:0000256" key="2">
    <source>
        <dbReference type="ARBA" id="ARBA00022603"/>
    </source>
</evidence>
<feature type="domain" description="Pterin-binding" evidence="4">
    <location>
        <begin position="15"/>
        <end position="282"/>
    </location>
</feature>
<evidence type="ECO:0000259" key="4">
    <source>
        <dbReference type="PROSITE" id="PS50972"/>
    </source>
</evidence>
<protein>
    <submittedName>
        <fullName evidence="5">Methyltetrahydrofolate--corrinoid methyltransferase</fullName>
    </submittedName>
</protein>
<dbReference type="GO" id="GO:0032259">
    <property type="term" value="P:methylation"/>
    <property type="evidence" value="ECO:0007669"/>
    <property type="project" value="UniProtKB-KW"/>
</dbReference>
<dbReference type="PROSITE" id="PS50972">
    <property type="entry name" value="PTERIN_BINDING"/>
    <property type="match status" value="1"/>
</dbReference>
<name>A0ABM7YGT1_9BURK</name>
<dbReference type="EMBL" id="AP025730">
    <property type="protein sequence ID" value="BDI03372.1"/>
    <property type="molecule type" value="Genomic_DNA"/>
</dbReference>
<accession>A0ABM7YGT1</accession>
<dbReference type="PANTHER" id="PTHR45833">
    <property type="entry name" value="METHIONINE SYNTHASE"/>
    <property type="match status" value="1"/>
</dbReference>
<proteinExistence type="inferred from homology"/>
<dbReference type="Proteomes" id="UP001057498">
    <property type="component" value="Chromosome"/>
</dbReference>
<dbReference type="RefSeq" id="WP_251971665.1">
    <property type="nucleotide sequence ID" value="NZ_AP025730.1"/>
</dbReference>
<gene>
    <name evidence="5" type="ORF">CATMQ487_03420</name>
</gene>
<evidence type="ECO:0000256" key="3">
    <source>
        <dbReference type="ARBA" id="ARBA00022679"/>
    </source>
</evidence>
<organism evidence="5 6">
    <name type="scientific">Sphaerotilus microaerophilus</name>
    <dbReference type="NCBI Taxonomy" id="2914710"/>
    <lineage>
        <taxon>Bacteria</taxon>
        <taxon>Pseudomonadati</taxon>
        <taxon>Pseudomonadota</taxon>
        <taxon>Betaproteobacteria</taxon>
        <taxon>Burkholderiales</taxon>
        <taxon>Sphaerotilaceae</taxon>
        <taxon>Sphaerotilus</taxon>
    </lineage>
</organism>
<dbReference type="SUPFAM" id="SSF51717">
    <property type="entry name" value="Dihydropteroate synthetase-like"/>
    <property type="match status" value="1"/>
</dbReference>
<dbReference type="Gene3D" id="3.20.20.20">
    <property type="entry name" value="Dihydropteroate synthase-like"/>
    <property type="match status" value="1"/>
</dbReference>
<keyword evidence="3" id="KW-0808">Transferase</keyword>
<keyword evidence="6" id="KW-1185">Reference proteome</keyword>
<sequence>MTPTTPTKTAQGFPIRIIGERINPGFKSTKALFDNQDIAGIQALAVKQAEAGASWLNVNIGAQALTDPQWMATVIRAIQEVTTVPISFDFPSKKVQAVCLAAYDPAKAHGALPIVNSITEHRWDLMELYGEYRFKVILMASERVEVVDGQPKALGNKTAEEIYGTARRGALRLMRDYGMPADDLFIDMSVSAIIADTERLNRSTVDAIKLIGADPDLKGVHMMGGLSNIGQQLPPKAADGSDLKHSLENAFLTLTVPHGFDTVLGTPWRGYEPLPEDHYVLKAYLNFLEQTGSNALRAVRKFYRA</sequence>
<dbReference type="InterPro" id="IPR050554">
    <property type="entry name" value="Met_Synthase/Corrinoid"/>
</dbReference>
<dbReference type="Pfam" id="PF00809">
    <property type="entry name" value="Pterin_bind"/>
    <property type="match status" value="1"/>
</dbReference>